<feature type="transmembrane region" description="Helical" evidence="1">
    <location>
        <begin position="63"/>
        <end position="83"/>
    </location>
</feature>
<feature type="transmembrane region" description="Helical" evidence="1">
    <location>
        <begin position="199"/>
        <end position="217"/>
    </location>
</feature>
<feature type="transmembrane region" description="Helical" evidence="1">
    <location>
        <begin position="89"/>
        <end position="120"/>
    </location>
</feature>
<dbReference type="Pfam" id="PF12822">
    <property type="entry name" value="ECF_trnsprt"/>
    <property type="match status" value="1"/>
</dbReference>
<feature type="transmembrane region" description="Helical" evidence="1">
    <location>
        <begin position="34"/>
        <end position="51"/>
    </location>
</feature>
<protein>
    <recommendedName>
        <fullName evidence="4">Metal ion ABC transporter membrane-spanning subunit</fullName>
    </recommendedName>
</protein>
<keyword evidence="1" id="KW-0812">Transmembrane</keyword>
<name>W7CJG3_9LIST</name>
<feature type="transmembrane region" description="Helical" evidence="1">
    <location>
        <begin position="12"/>
        <end position="28"/>
    </location>
</feature>
<keyword evidence="1" id="KW-0472">Membrane</keyword>
<proteinExistence type="predicted"/>
<evidence type="ECO:0000256" key="1">
    <source>
        <dbReference type="SAM" id="Phobius"/>
    </source>
</evidence>
<evidence type="ECO:0008006" key="4">
    <source>
        <dbReference type="Google" id="ProtNLM"/>
    </source>
</evidence>
<keyword evidence="1" id="KW-1133">Transmembrane helix</keyword>
<feature type="transmembrane region" description="Helical" evidence="1">
    <location>
        <begin position="154"/>
        <end position="179"/>
    </location>
</feature>
<evidence type="ECO:0000313" key="3">
    <source>
        <dbReference type="Proteomes" id="UP000019243"/>
    </source>
</evidence>
<organism evidence="2 3">
    <name type="scientific">Brochothrix campestris FSL F6-1037</name>
    <dbReference type="NCBI Taxonomy" id="1265861"/>
    <lineage>
        <taxon>Bacteria</taxon>
        <taxon>Bacillati</taxon>
        <taxon>Bacillota</taxon>
        <taxon>Bacilli</taxon>
        <taxon>Bacillales</taxon>
        <taxon>Listeriaceae</taxon>
        <taxon>Brochothrix</taxon>
    </lineage>
</organism>
<dbReference type="GO" id="GO:0022857">
    <property type="term" value="F:transmembrane transporter activity"/>
    <property type="evidence" value="ECO:0007669"/>
    <property type="project" value="InterPro"/>
</dbReference>
<comment type="caution">
    <text evidence="2">The sequence shown here is derived from an EMBL/GenBank/DDBJ whole genome shotgun (WGS) entry which is preliminary data.</text>
</comment>
<sequence length="240" mass="26868">MVAYFNRRSVQVTLVFLVLIAVFSYTVFVTEKNYVLLSFIILTLVLLLFISRFESRRVSSKEMVFLAVLIAVASASRLPFVVIPNVQPVTFFVIICGIAFGAESGFLVGASVALVSNLVLGQGTWTPWQMLAWGLIGFTAGLLRKTPLLQKRPLLIGFGFVVAFLYGWLLNLHYTLIYVRPLTWEALWTANLASASFDLMHALGNGFFLAVFTTAFLKIIRRFQLKYGLVLPRDDGRSEP</sequence>
<dbReference type="AlphaFoldDB" id="W7CJG3"/>
<dbReference type="Proteomes" id="UP000019243">
    <property type="component" value="Unassembled WGS sequence"/>
</dbReference>
<dbReference type="EMBL" id="AODH01000044">
    <property type="protein sequence ID" value="EUJ36975.1"/>
    <property type="molecule type" value="Genomic_DNA"/>
</dbReference>
<gene>
    <name evidence="2" type="ORF">BCAMP_10275</name>
</gene>
<reference evidence="2 3" key="1">
    <citation type="submission" date="2012-12" db="EMBL/GenBank/DDBJ databases">
        <title>Novel taxa of Listeriaceae from agricultural environments in the United States.</title>
        <authorList>
            <person name="den Bakker H.C."/>
            <person name="Allred A."/>
            <person name="Warchocki S."/>
            <person name="Wright E.M."/>
            <person name="Burrell A."/>
            <person name="Nightingale K.K."/>
            <person name="Kephart D."/>
            <person name="Wiedmann M."/>
        </authorList>
    </citation>
    <scope>NUCLEOTIDE SEQUENCE [LARGE SCALE GENOMIC DNA]</scope>
    <source>
        <strain evidence="2 3">FSL F6-1037</strain>
    </source>
</reference>
<keyword evidence="3" id="KW-1185">Reference proteome</keyword>
<dbReference type="RefSeq" id="WP_035315233.1">
    <property type="nucleotide sequence ID" value="NZ_AODH01000044.1"/>
</dbReference>
<evidence type="ECO:0000313" key="2">
    <source>
        <dbReference type="EMBL" id="EUJ36975.1"/>
    </source>
</evidence>
<accession>W7CJG3</accession>
<dbReference type="InterPro" id="IPR024529">
    <property type="entry name" value="ECF_trnsprt_substrate-spec"/>
</dbReference>
<dbReference type="STRING" id="1265861.BCAMP_10275"/>
<dbReference type="Gene3D" id="1.10.1760.20">
    <property type="match status" value="1"/>
</dbReference>